<protein>
    <recommendedName>
        <fullName evidence="1">Ras-associating domain-containing protein</fullName>
    </recommendedName>
</protein>
<dbReference type="Gene3D" id="3.10.20.90">
    <property type="entry name" value="Phosphatidylinositol 3-kinase Catalytic Subunit, Chain A, domain 1"/>
    <property type="match status" value="2"/>
</dbReference>
<proteinExistence type="predicted"/>
<comment type="caution">
    <text evidence="2">The sequence shown here is derived from an EMBL/GenBank/DDBJ whole genome shotgun (WGS) entry which is preliminary data.</text>
</comment>
<evidence type="ECO:0000259" key="1">
    <source>
        <dbReference type="PROSITE" id="PS50200"/>
    </source>
</evidence>
<dbReference type="EMBL" id="JAVFWL010000001">
    <property type="protein sequence ID" value="KAK6727271.1"/>
    <property type="molecule type" value="Genomic_DNA"/>
</dbReference>
<keyword evidence="3" id="KW-1185">Reference proteome</keyword>
<feature type="domain" description="Ras-associating" evidence="1">
    <location>
        <begin position="105"/>
        <end position="200"/>
    </location>
</feature>
<evidence type="ECO:0000313" key="3">
    <source>
        <dbReference type="Proteomes" id="UP001303046"/>
    </source>
</evidence>
<dbReference type="Proteomes" id="UP001303046">
    <property type="component" value="Unassembled WGS sequence"/>
</dbReference>
<sequence length="287" mass="32322">MDSLLPKICFSIFFSRFFDEKRKALDNCVNNVNGRITGTRSTQLRRSTCVKVIKEMLKYQVRTSNRPSAYGSPSSSTHDTTLTSRSNSLASLNSVDSANSDGDWGTLRVYTSNVKACTDYKTIRVSTQCTVRSVIDTVLSKFKISCRDTNLFELWMEVTTKANGKAVRTILRLDHAARPLELQRCHPANMSRFMLHMMSEGTLVRVHDHNISPQSNYKSLLLAEETTCREAIDILLSMNRKEPEGDYALFLTAPEGEAQIPSEVSLVPIAVMCQPYHKIVIRQVDSL</sequence>
<dbReference type="PANTHER" id="PTHR21298:SF2">
    <property type="entry name" value="GH01721P"/>
    <property type="match status" value="1"/>
</dbReference>
<name>A0ABR1BQB3_NECAM</name>
<dbReference type="PANTHER" id="PTHR21298">
    <property type="entry name" value="GH01721P"/>
    <property type="match status" value="1"/>
</dbReference>
<dbReference type="CDD" id="cd17043">
    <property type="entry name" value="RA"/>
    <property type="match status" value="2"/>
</dbReference>
<organism evidence="2 3">
    <name type="scientific">Necator americanus</name>
    <name type="common">Human hookworm</name>
    <dbReference type="NCBI Taxonomy" id="51031"/>
    <lineage>
        <taxon>Eukaryota</taxon>
        <taxon>Metazoa</taxon>
        <taxon>Ecdysozoa</taxon>
        <taxon>Nematoda</taxon>
        <taxon>Chromadorea</taxon>
        <taxon>Rhabditida</taxon>
        <taxon>Rhabditina</taxon>
        <taxon>Rhabditomorpha</taxon>
        <taxon>Strongyloidea</taxon>
        <taxon>Ancylostomatidae</taxon>
        <taxon>Bunostominae</taxon>
        <taxon>Necator</taxon>
    </lineage>
</organism>
<feature type="domain" description="Ras-associating" evidence="1">
    <location>
        <begin position="204"/>
        <end position="286"/>
    </location>
</feature>
<dbReference type="InterPro" id="IPR029071">
    <property type="entry name" value="Ubiquitin-like_domsf"/>
</dbReference>
<dbReference type="SUPFAM" id="SSF54236">
    <property type="entry name" value="Ubiquitin-like"/>
    <property type="match status" value="2"/>
</dbReference>
<dbReference type="PROSITE" id="PS50200">
    <property type="entry name" value="RA"/>
    <property type="match status" value="2"/>
</dbReference>
<reference evidence="2 3" key="1">
    <citation type="submission" date="2023-08" db="EMBL/GenBank/DDBJ databases">
        <title>A Necator americanus chromosomal reference genome.</title>
        <authorList>
            <person name="Ilik V."/>
            <person name="Petrzelkova K.J."/>
            <person name="Pardy F."/>
            <person name="Fuh T."/>
            <person name="Niatou-Singa F.S."/>
            <person name="Gouil Q."/>
            <person name="Baker L."/>
            <person name="Ritchie M.E."/>
            <person name="Jex A.R."/>
            <person name="Gazzola D."/>
            <person name="Li H."/>
            <person name="Toshio Fujiwara R."/>
            <person name="Zhan B."/>
            <person name="Aroian R.V."/>
            <person name="Pafco B."/>
            <person name="Schwarz E.M."/>
        </authorList>
    </citation>
    <scope>NUCLEOTIDE SEQUENCE [LARGE SCALE GENOMIC DNA]</scope>
    <source>
        <strain evidence="2 3">Aroian</strain>
        <tissue evidence="2">Whole animal</tissue>
    </source>
</reference>
<accession>A0ABR1BQB3</accession>
<dbReference type="SMART" id="SM00314">
    <property type="entry name" value="RA"/>
    <property type="match status" value="2"/>
</dbReference>
<dbReference type="Pfam" id="PF00788">
    <property type="entry name" value="RA"/>
    <property type="match status" value="2"/>
</dbReference>
<evidence type="ECO:0000313" key="2">
    <source>
        <dbReference type="EMBL" id="KAK6727271.1"/>
    </source>
</evidence>
<gene>
    <name evidence="2" type="primary">Necator_chrI.g1277</name>
    <name evidence="2" type="ORF">RB195_005151</name>
</gene>
<dbReference type="InterPro" id="IPR000159">
    <property type="entry name" value="RA_dom"/>
</dbReference>